<keyword evidence="2" id="KW-1185">Reference proteome</keyword>
<dbReference type="Proteomes" id="UP000778578">
    <property type="component" value="Unassembled WGS sequence"/>
</dbReference>
<protein>
    <submittedName>
        <fullName evidence="1">Uncharacterized protein</fullName>
    </submittedName>
</protein>
<gene>
    <name evidence="1" type="ORF">K7862_00480</name>
</gene>
<proteinExistence type="predicted"/>
<evidence type="ECO:0000313" key="1">
    <source>
        <dbReference type="EMBL" id="MBY8876118.1"/>
    </source>
</evidence>
<dbReference type="EMBL" id="JAINZZ010000001">
    <property type="protein sequence ID" value="MBY8876118.1"/>
    <property type="molecule type" value="Genomic_DNA"/>
</dbReference>
<comment type="caution">
    <text evidence="1">The sequence shown here is derived from an EMBL/GenBank/DDBJ whole genome shotgun (WGS) entry which is preliminary data.</text>
</comment>
<reference evidence="1 2" key="1">
    <citation type="submission" date="2021-08" db="EMBL/GenBank/DDBJ databases">
        <title>WGS of actinomycetes from Thailand.</title>
        <authorList>
            <person name="Thawai C."/>
        </authorList>
    </citation>
    <scope>NUCLEOTIDE SEQUENCE [LARGE SCALE GENOMIC DNA]</scope>
    <source>
        <strain evidence="1 2">PLK6-54</strain>
    </source>
</reference>
<accession>A0ABS7PZ27</accession>
<evidence type="ECO:0000313" key="2">
    <source>
        <dbReference type="Proteomes" id="UP000778578"/>
    </source>
</evidence>
<dbReference type="RefSeq" id="WP_222959402.1">
    <property type="nucleotide sequence ID" value="NZ_JAINZZ010000001.1"/>
</dbReference>
<organism evidence="1 2">
    <name type="scientific">Actinacidiphila acidipaludis</name>
    <dbReference type="NCBI Taxonomy" id="2873382"/>
    <lineage>
        <taxon>Bacteria</taxon>
        <taxon>Bacillati</taxon>
        <taxon>Actinomycetota</taxon>
        <taxon>Actinomycetes</taxon>
        <taxon>Kitasatosporales</taxon>
        <taxon>Streptomycetaceae</taxon>
        <taxon>Actinacidiphila</taxon>
    </lineage>
</organism>
<name>A0ABS7PZ27_9ACTN</name>
<sequence>MHRSDGGERARALLRATEETLRRSFRECPEPVYRLRTPWLGPCTLAEGHTVDDVLQALTLAYGSWDADQPHIKVTTWWDLPGQGFIPDLPAGLDSAQPEDVTADLAGAAVPGVLRRSADVWLVRVDLGRLHVLASGRGPLGDLSFEPLTDLDEVLDARRAYMASRYPWA</sequence>